<dbReference type="InterPro" id="IPR029063">
    <property type="entry name" value="SAM-dependent_MTases_sf"/>
</dbReference>
<protein>
    <submittedName>
        <fullName evidence="5">Class I SAM-dependent methyltransferase</fullName>
    </submittedName>
</protein>
<dbReference type="InterPro" id="IPR051052">
    <property type="entry name" value="Diverse_substrate_MTase"/>
</dbReference>
<dbReference type="SUPFAM" id="SSF53335">
    <property type="entry name" value="S-adenosyl-L-methionine-dependent methyltransferases"/>
    <property type="match status" value="1"/>
</dbReference>
<keyword evidence="6" id="KW-1185">Reference proteome</keyword>
<evidence type="ECO:0000256" key="1">
    <source>
        <dbReference type="ARBA" id="ARBA00008361"/>
    </source>
</evidence>
<proteinExistence type="inferred from homology"/>
<organism evidence="5 6">
    <name type="scientific">Candidatus Methylospira mobilis</name>
    <dbReference type="NCBI Taxonomy" id="1808979"/>
    <lineage>
        <taxon>Bacteria</taxon>
        <taxon>Pseudomonadati</taxon>
        <taxon>Pseudomonadota</taxon>
        <taxon>Gammaproteobacteria</taxon>
        <taxon>Methylococcales</taxon>
        <taxon>Methylococcaceae</taxon>
        <taxon>Candidatus Methylospira</taxon>
    </lineage>
</organism>
<keyword evidence="3 5" id="KW-0808">Transferase</keyword>
<dbReference type="AlphaFoldDB" id="A0A5Q0BKI3"/>
<dbReference type="Proteomes" id="UP000325755">
    <property type="component" value="Chromosome"/>
</dbReference>
<dbReference type="OrthoDB" id="9797252at2"/>
<name>A0A5Q0BKI3_9GAMM</name>
<dbReference type="GO" id="GO:0032259">
    <property type="term" value="P:methylation"/>
    <property type="evidence" value="ECO:0007669"/>
    <property type="project" value="UniProtKB-KW"/>
</dbReference>
<evidence type="ECO:0000259" key="4">
    <source>
        <dbReference type="Pfam" id="PF08241"/>
    </source>
</evidence>
<accession>A0A5Q0BKI3</accession>
<dbReference type="GO" id="GO:0008757">
    <property type="term" value="F:S-adenosylmethionine-dependent methyltransferase activity"/>
    <property type="evidence" value="ECO:0007669"/>
    <property type="project" value="InterPro"/>
</dbReference>
<dbReference type="InterPro" id="IPR013216">
    <property type="entry name" value="Methyltransf_11"/>
</dbReference>
<dbReference type="Pfam" id="PF08241">
    <property type="entry name" value="Methyltransf_11"/>
    <property type="match status" value="1"/>
</dbReference>
<gene>
    <name evidence="5" type="ORF">F6R98_08940</name>
</gene>
<dbReference type="InParanoid" id="A0A5Q0BKI3"/>
<sequence length="246" mass="27171">MFSAKVADYTASRPDYPATLFETLRVAGNLCADATVADIGSGTGLLTRGFLQRRFSVVAVEPNALMRRAADQLLNQFQGYRSVDGCAESMPLGASSIDLITAAQAFHWFEIDRAKAECMRVLRQDGQVALIWNDRVQIDPLHVALNELFARYGGARRAALVAHEERRNVLKFFGATVPTEFSCPHEHLLNENGLLSLVFSRSFIPDRDSPSGCEIGHLVSKIFHDFATDGLLEVRYTTVAIIGRPQ</sequence>
<reference evidence="5 6" key="1">
    <citation type="submission" date="2019-09" db="EMBL/GenBank/DDBJ databases">
        <title>Ecophysiology of the spiral-shaped methanotroph Methylospira mobilis as revealed by the complete genome sequence.</title>
        <authorList>
            <person name="Oshkin I.Y."/>
            <person name="Dedysh S.N."/>
            <person name="Miroshnikov K."/>
            <person name="Danilova O.V."/>
            <person name="Hakobyan A."/>
            <person name="Liesack W."/>
        </authorList>
    </citation>
    <scope>NUCLEOTIDE SEQUENCE [LARGE SCALE GENOMIC DNA]</scope>
    <source>
        <strain evidence="5 6">Shm1</strain>
    </source>
</reference>
<dbReference type="PANTHER" id="PTHR44942:SF4">
    <property type="entry name" value="METHYLTRANSFERASE TYPE 11 DOMAIN-CONTAINING PROTEIN"/>
    <property type="match status" value="1"/>
</dbReference>
<dbReference type="CDD" id="cd02440">
    <property type="entry name" value="AdoMet_MTases"/>
    <property type="match status" value="1"/>
</dbReference>
<evidence type="ECO:0000313" key="5">
    <source>
        <dbReference type="EMBL" id="QFY42731.1"/>
    </source>
</evidence>
<dbReference type="PANTHER" id="PTHR44942">
    <property type="entry name" value="METHYLTRANSF_11 DOMAIN-CONTAINING PROTEIN"/>
    <property type="match status" value="1"/>
</dbReference>
<keyword evidence="2 5" id="KW-0489">Methyltransferase</keyword>
<evidence type="ECO:0000256" key="3">
    <source>
        <dbReference type="ARBA" id="ARBA00022679"/>
    </source>
</evidence>
<dbReference type="Gene3D" id="3.40.50.150">
    <property type="entry name" value="Vaccinia Virus protein VP39"/>
    <property type="match status" value="1"/>
</dbReference>
<dbReference type="KEGG" id="mmob:F6R98_08940"/>
<evidence type="ECO:0000313" key="6">
    <source>
        <dbReference type="Proteomes" id="UP000325755"/>
    </source>
</evidence>
<comment type="similarity">
    <text evidence="1">Belongs to the methyltransferase superfamily.</text>
</comment>
<feature type="domain" description="Methyltransferase type 11" evidence="4">
    <location>
        <begin position="38"/>
        <end position="129"/>
    </location>
</feature>
<dbReference type="EMBL" id="CP044205">
    <property type="protein sequence ID" value="QFY42731.1"/>
    <property type="molecule type" value="Genomic_DNA"/>
</dbReference>
<evidence type="ECO:0000256" key="2">
    <source>
        <dbReference type="ARBA" id="ARBA00022603"/>
    </source>
</evidence>